<keyword evidence="3" id="KW-1003">Cell membrane</keyword>
<feature type="transmembrane region" description="Helical" evidence="7">
    <location>
        <begin position="288"/>
        <end position="306"/>
    </location>
</feature>
<protein>
    <recommendedName>
        <fullName evidence="10">Sulfate exporter family transporter</fullName>
    </recommendedName>
</protein>
<reference evidence="8 9" key="1">
    <citation type="submission" date="2017-06" db="EMBL/GenBank/DDBJ databases">
        <title>Complete genome sequence of Nitrospirillum amazonense strain CBAmC, an endophytic nitrogen-fixing and plant growth-promoting bacterium, isolated from sugarcane.</title>
        <authorList>
            <person name="Schwab S."/>
            <person name="dos Santos Teixeira K.R."/>
            <person name="Simoes Araujo J.L."/>
            <person name="Soares Vidal M."/>
            <person name="Borges de Freitas H.R."/>
            <person name="Rivello Crivelaro A.L."/>
            <person name="Bueno de Camargo Nunes A."/>
            <person name="dos Santos C.M."/>
            <person name="Palmeira da Silva Rosa D."/>
            <person name="da Silva Padilha D."/>
            <person name="da Silva E."/>
            <person name="Araujo Terra L."/>
            <person name="Soares Mendes V."/>
            <person name="Farinelli L."/>
            <person name="Magalhaes Cruz L."/>
            <person name="Baldani J.I."/>
        </authorList>
    </citation>
    <scope>NUCLEOTIDE SEQUENCE [LARGE SCALE GENOMIC DNA]</scope>
    <source>
        <strain evidence="8 9">CBAmC</strain>
    </source>
</reference>
<keyword evidence="5 7" id="KW-1133">Transmembrane helix</keyword>
<organism evidence="8 9">
    <name type="scientific">Nitrospirillum viridazoti CBAmc</name>
    <dbReference type="NCBI Taxonomy" id="1441467"/>
    <lineage>
        <taxon>Bacteria</taxon>
        <taxon>Pseudomonadati</taxon>
        <taxon>Pseudomonadota</taxon>
        <taxon>Alphaproteobacteria</taxon>
        <taxon>Rhodospirillales</taxon>
        <taxon>Azospirillaceae</taxon>
        <taxon>Nitrospirillum</taxon>
        <taxon>Nitrospirillum viridazoti</taxon>
    </lineage>
</organism>
<dbReference type="Pfam" id="PF03601">
    <property type="entry name" value="Cons_hypoth698"/>
    <property type="match status" value="1"/>
</dbReference>
<name>A0A248K0W4_9PROT</name>
<dbReference type="Proteomes" id="UP000197153">
    <property type="component" value="Chromosome 3"/>
</dbReference>
<accession>A0A248K0W4</accession>
<feature type="transmembrane region" description="Helical" evidence="7">
    <location>
        <begin position="46"/>
        <end position="63"/>
    </location>
</feature>
<feature type="transmembrane region" description="Helical" evidence="7">
    <location>
        <begin position="166"/>
        <end position="186"/>
    </location>
</feature>
<evidence type="ECO:0000313" key="8">
    <source>
        <dbReference type="EMBL" id="ASG24617.1"/>
    </source>
</evidence>
<evidence type="ECO:0008006" key="10">
    <source>
        <dbReference type="Google" id="ProtNLM"/>
    </source>
</evidence>
<feature type="transmembrane region" description="Helical" evidence="7">
    <location>
        <begin position="260"/>
        <end position="282"/>
    </location>
</feature>
<keyword evidence="6 7" id="KW-0472">Membrane</keyword>
<evidence type="ECO:0000256" key="6">
    <source>
        <dbReference type="ARBA" id="ARBA00023136"/>
    </source>
</evidence>
<dbReference type="PANTHER" id="PTHR30106">
    <property type="entry name" value="INNER MEMBRANE PROTEIN YEIH-RELATED"/>
    <property type="match status" value="1"/>
</dbReference>
<keyword evidence="4 7" id="KW-0812">Transmembrane</keyword>
<feature type="transmembrane region" description="Helical" evidence="7">
    <location>
        <begin position="229"/>
        <end position="248"/>
    </location>
</feature>
<dbReference type="InterPro" id="IPR018383">
    <property type="entry name" value="UPF0324_pro"/>
</dbReference>
<evidence type="ECO:0000256" key="3">
    <source>
        <dbReference type="ARBA" id="ARBA00022475"/>
    </source>
</evidence>
<feature type="transmembrane region" description="Helical" evidence="7">
    <location>
        <begin position="21"/>
        <end position="40"/>
    </location>
</feature>
<feature type="transmembrane region" description="Helical" evidence="7">
    <location>
        <begin position="318"/>
        <end position="343"/>
    </location>
</feature>
<dbReference type="AlphaFoldDB" id="A0A248K0W4"/>
<comment type="similarity">
    <text evidence="2">Belongs to the UPF0324 family.</text>
</comment>
<gene>
    <name evidence="8" type="ORF">Y958_27575</name>
</gene>
<evidence type="ECO:0000256" key="4">
    <source>
        <dbReference type="ARBA" id="ARBA00022692"/>
    </source>
</evidence>
<dbReference type="PANTHER" id="PTHR30106:SF2">
    <property type="entry name" value="UPF0324 INNER MEMBRANE PROTEIN YEIH"/>
    <property type="match status" value="1"/>
</dbReference>
<proteinExistence type="inferred from homology"/>
<dbReference type="RefSeq" id="WP_088875034.1">
    <property type="nucleotide sequence ID" value="NZ_CP022112.1"/>
</dbReference>
<evidence type="ECO:0000256" key="2">
    <source>
        <dbReference type="ARBA" id="ARBA00007977"/>
    </source>
</evidence>
<feature type="transmembrane region" description="Helical" evidence="7">
    <location>
        <begin position="139"/>
        <end position="160"/>
    </location>
</feature>
<dbReference type="GO" id="GO:0005886">
    <property type="term" value="C:plasma membrane"/>
    <property type="evidence" value="ECO:0007669"/>
    <property type="project" value="UniProtKB-SubCell"/>
</dbReference>
<keyword evidence="9" id="KW-1185">Reference proteome</keyword>
<evidence type="ECO:0000256" key="7">
    <source>
        <dbReference type="SAM" id="Phobius"/>
    </source>
</evidence>
<evidence type="ECO:0000313" key="9">
    <source>
        <dbReference type="Proteomes" id="UP000197153"/>
    </source>
</evidence>
<dbReference type="KEGG" id="nao:Y958_27575"/>
<evidence type="ECO:0000256" key="1">
    <source>
        <dbReference type="ARBA" id="ARBA00004651"/>
    </source>
</evidence>
<evidence type="ECO:0000256" key="5">
    <source>
        <dbReference type="ARBA" id="ARBA00022989"/>
    </source>
</evidence>
<sequence>MVHTAHTAAASAVRWPALSSATRLVPGLVYCLIPAAAGLALHRVPALGLFSPMILAVVVGIALRSAVGLPRVTQAGVTFVLKRLLRIAVALLGLQLTAAQVAAVGPTGVAIIALSLVATFVFTKTVGRWLGVPAPLAELIAAGTSICGASAVVAANTVTQADDEDAAYAVACVTVFGSIAMLSYPALGAALHLAPRAVGLWAGASIHEIAQVVAAAFQSGQQAGEFGTVAKLTRVAMLAPLVLSLGALRRRREGTGGKPMPMPWFILGFVALVALNSLHAVPAVVKDWAPGVTTSLLTLALAAMGLHTHVGRMAAKGFAPLALGALASLFIAGLSLVLIVTVWA</sequence>
<dbReference type="EMBL" id="CP022112">
    <property type="protein sequence ID" value="ASG24617.1"/>
    <property type="molecule type" value="Genomic_DNA"/>
</dbReference>
<comment type="subcellular location">
    <subcellularLocation>
        <location evidence="1">Cell membrane</location>
        <topology evidence="1">Multi-pass membrane protein</topology>
    </subcellularLocation>
</comment>
<feature type="transmembrane region" description="Helical" evidence="7">
    <location>
        <begin position="84"/>
        <end position="103"/>
    </location>
</feature>